<keyword evidence="11" id="KW-1185">Reference proteome</keyword>
<dbReference type="PANTHER" id="PTHR30576">
    <property type="entry name" value="COLANIC BIOSYNTHESIS UDP-GLUCOSE LIPID CARRIER TRANSFERASE"/>
    <property type="match status" value="1"/>
</dbReference>
<feature type="transmembrane region" description="Helical" evidence="8">
    <location>
        <begin position="274"/>
        <end position="295"/>
    </location>
</feature>
<keyword evidence="6 8" id="KW-0472">Membrane</keyword>
<protein>
    <submittedName>
        <fullName evidence="10">Sugar transferase</fullName>
    </submittedName>
</protein>
<evidence type="ECO:0000313" key="10">
    <source>
        <dbReference type="EMBL" id="MBD8869494.1"/>
    </source>
</evidence>
<comment type="subcellular location">
    <subcellularLocation>
        <location evidence="1">Membrane</location>
        <topology evidence="1">Multi-pass membrane protein</topology>
    </subcellularLocation>
</comment>
<evidence type="ECO:0000256" key="1">
    <source>
        <dbReference type="ARBA" id="ARBA00004141"/>
    </source>
</evidence>
<evidence type="ECO:0000313" key="11">
    <source>
        <dbReference type="Proteomes" id="UP000616839"/>
    </source>
</evidence>
<evidence type="ECO:0000256" key="6">
    <source>
        <dbReference type="ARBA" id="ARBA00023136"/>
    </source>
</evidence>
<dbReference type="NCBIfam" id="TIGR03025">
    <property type="entry name" value="EPS_sugtrans"/>
    <property type="match status" value="1"/>
</dbReference>
<feature type="transmembrane region" description="Helical" evidence="8">
    <location>
        <begin position="78"/>
        <end position="101"/>
    </location>
</feature>
<gene>
    <name evidence="10" type="ORF">IE331_07650</name>
</gene>
<proteinExistence type="inferred from homology"/>
<comment type="similarity">
    <text evidence="2">Belongs to the bacterial sugar transferase family.</text>
</comment>
<evidence type="ECO:0000256" key="3">
    <source>
        <dbReference type="ARBA" id="ARBA00022679"/>
    </source>
</evidence>
<sequence length="474" mass="51108">MPTLIASVARSSAARSTRHRTGPLLMACDIVTIAAVTALLHPDSTPVTGAIVVTASLAYLHAAGLFRSRLTLSVLDDLPSLGIAVVVGTTATAILSTQPLFGRPAGLYVLGLLGALALMRAAAYAVVRAVRSRGTVRHRTLVYGAGDLAITLSTVLGEHPELGLEVVGLVDNEPPRKPTPVPWLGGRHELCRLMEELEAGELLVAVDSDRAAEVSEILRVCERLRCHLFLVPSADYVVPPTSRRLDEAWGIPLLRYTPGQAAISGRLAKRCFDIVVSGMALLISLPVLLAVALAVRVEGGPGVFFRQERVGLDGSRFTLVKFRSMRPTAPGEADTTWTITGDPRIGPVGRFIRRTSLDELPQLWNVLVGQMSLVGPRPERPHFVEAFTESIPIYGARHRMPVGLTGWAQVHGLRGDTSVVERAIFDHNYIQGWSMWMDVKILVRTVSHVVGASCARPRHRPSPPVAVDSQDAVS</sequence>
<keyword evidence="4 8" id="KW-0812">Transmembrane</keyword>
<name>A0A927K3K0_9ACTN</name>
<organism evidence="10 11">
    <name type="scientific">Nocardioides donggukensis</name>
    <dbReference type="NCBI Taxonomy" id="2774019"/>
    <lineage>
        <taxon>Bacteria</taxon>
        <taxon>Bacillati</taxon>
        <taxon>Actinomycetota</taxon>
        <taxon>Actinomycetes</taxon>
        <taxon>Propionibacteriales</taxon>
        <taxon>Nocardioidaceae</taxon>
        <taxon>Nocardioides</taxon>
    </lineage>
</organism>
<keyword evidence="5 8" id="KW-1133">Transmembrane helix</keyword>
<evidence type="ECO:0000256" key="5">
    <source>
        <dbReference type="ARBA" id="ARBA00022989"/>
    </source>
</evidence>
<evidence type="ECO:0000256" key="7">
    <source>
        <dbReference type="SAM" id="MobiDB-lite"/>
    </source>
</evidence>
<dbReference type="Pfam" id="PF02397">
    <property type="entry name" value="Bac_transf"/>
    <property type="match status" value="1"/>
</dbReference>
<comment type="caution">
    <text evidence="10">The sequence shown here is derived from an EMBL/GenBank/DDBJ whole genome shotgun (WGS) entry which is preliminary data.</text>
</comment>
<dbReference type="Proteomes" id="UP000616839">
    <property type="component" value="Unassembled WGS sequence"/>
</dbReference>
<dbReference type="GO" id="GO:0016780">
    <property type="term" value="F:phosphotransferase activity, for other substituted phosphate groups"/>
    <property type="evidence" value="ECO:0007669"/>
    <property type="project" value="TreeGrafter"/>
</dbReference>
<reference evidence="10" key="1">
    <citation type="submission" date="2020-09" db="EMBL/GenBank/DDBJ databases">
        <title>Nocardioides sp. strain MJB4 16S ribosomal RNA gene Genome sequencing and assembly.</title>
        <authorList>
            <person name="Kim I."/>
        </authorList>
    </citation>
    <scope>NUCLEOTIDE SEQUENCE</scope>
    <source>
        <strain evidence="10">MJB4</strain>
    </source>
</reference>
<dbReference type="InterPro" id="IPR003362">
    <property type="entry name" value="Bact_transf"/>
</dbReference>
<dbReference type="EMBL" id="JACYXZ010000002">
    <property type="protein sequence ID" value="MBD8869494.1"/>
    <property type="molecule type" value="Genomic_DNA"/>
</dbReference>
<accession>A0A927K3K0</accession>
<dbReference type="Gene3D" id="3.40.50.720">
    <property type="entry name" value="NAD(P)-binding Rossmann-like Domain"/>
    <property type="match status" value="1"/>
</dbReference>
<dbReference type="AlphaFoldDB" id="A0A927K3K0"/>
<evidence type="ECO:0000256" key="2">
    <source>
        <dbReference type="ARBA" id="ARBA00006464"/>
    </source>
</evidence>
<feature type="region of interest" description="Disordered" evidence="7">
    <location>
        <begin position="454"/>
        <end position="474"/>
    </location>
</feature>
<dbReference type="GO" id="GO:0016020">
    <property type="term" value="C:membrane"/>
    <property type="evidence" value="ECO:0007669"/>
    <property type="project" value="UniProtKB-SubCell"/>
</dbReference>
<evidence type="ECO:0000259" key="9">
    <source>
        <dbReference type="Pfam" id="PF02397"/>
    </source>
</evidence>
<dbReference type="InterPro" id="IPR017475">
    <property type="entry name" value="EPS_sugar_tfrase"/>
</dbReference>
<keyword evidence="3 10" id="KW-0808">Transferase</keyword>
<dbReference type="Pfam" id="PF13727">
    <property type="entry name" value="CoA_binding_3"/>
    <property type="match status" value="1"/>
</dbReference>
<evidence type="ECO:0000256" key="4">
    <source>
        <dbReference type="ARBA" id="ARBA00022692"/>
    </source>
</evidence>
<feature type="transmembrane region" description="Helical" evidence="8">
    <location>
        <begin position="47"/>
        <end position="66"/>
    </location>
</feature>
<feature type="transmembrane region" description="Helical" evidence="8">
    <location>
        <begin position="21"/>
        <end position="41"/>
    </location>
</feature>
<feature type="transmembrane region" description="Helical" evidence="8">
    <location>
        <begin position="107"/>
        <end position="127"/>
    </location>
</feature>
<evidence type="ECO:0000256" key="8">
    <source>
        <dbReference type="SAM" id="Phobius"/>
    </source>
</evidence>
<dbReference type="RefSeq" id="WP_192142224.1">
    <property type="nucleotide sequence ID" value="NZ_JACYXZ010000002.1"/>
</dbReference>
<feature type="domain" description="Bacterial sugar transferase" evidence="9">
    <location>
        <begin position="269"/>
        <end position="450"/>
    </location>
</feature>
<dbReference type="PANTHER" id="PTHR30576:SF0">
    <property type="entry name" value="UNDECAPRENYL-PHOSPHATE N-ACETYLGALACTOSAMINYL 1-PHOSPHATE TRANSFERASE-RELATED"/>
    <property type="match status" value="1"/>
</dbReference>